<dbReference type="GO" id="GO:0003677">
    <property type="term" value="F:DNA binding"/>
    <property type="evidence" value="ECO:0007669"/>
    <property type="project" value="UniProtKB-KW"/>
</dbReference>
<dbReference type="Pfam" id="PF13412">
    <property type="entry name" value="HTH_24"/>
    <property type="match status" value="1"/>
</dbReference>
<dbReference type="InterPro" id="IPR000600">
    <property type="entry name" value="ROK"/>
</dbReference>
<dbReference type="InterPro" id="IPR036388">
    <property type="entry name" value="WH-like_DNA-bd_sf"/>
</dbReference>
<dbReference type="CDD" id="cd24059">
    <property type="entry name" value="ASKHA_NBD_ROK_TM1224-like"/>
    <property type="match status" value="1"/>
</dbReference>
<proteinExistence type="inferred from homology"/>
<evidence type="ECO:0000256" key="4">
    <source>
        <dbReference type="ARBA" id="ARBA00023125"/>
    </source>
</evidence>
<comment type="function">
    <text evidence="1">Transcriptional repressor of xylose-utilizing enzymes.</text>
</comment>
<reference evidence="5 6" key="1">
    <citation type="submission" date="2017-04" db="EMBL/GenBank/DDBJ databases">
        <title>The whole genome sequencing and assembly of Halobacillus mangrovi strain.</title>
        <authorList>
            <person name="Lee S.-J."/>
            <person name="Park M.-K."/>
            <person name="Kim J.-Y."/>
            <person name="Lee Y.-J."/>
            <person name="Yi H."/>
            <person name="Bahn Y.-S."/>
            <person name="Kim J.F."/>
            <person name="Lee D.-W."/>
        </authorList>
    </citation>
    <scope>NUCLEOTIDE SEQUENCE [LARGE SCALE GENOMIC DNA]</scope>
    <source>
        <strain evidence="5 6">KTB 131</strain>
    </source>
</reference>
<dbReference type="InterPro" id="IPR011991">
    <property type="entry name" value="ArsR-like_HTH"/>
</dbReference>
<dbReference type="PANTHER" id="PTHR18964:SF149">
    <property type="entry name" value="BIFUNCTIONAL UDP-N-ACETYLGLUCOSAMINE 2-EPIMERASE_N-ACETYLMANNOSAMINE KINASE"/>
    <property type="match status" value="1"/>
</dbReference>
<evidence type="ECO:0000256" key="1">
    <source>
        <dbReference type="ARBA" id="ARBA00002486"/>
    </source>
</evidence>
<dbReference type="PANTHER" id="PTHR18964">
    <property type="entry name" value="ROK (REPRESSOR, ORF, KINASE) FAMILY"/>
    <property type="match status" value="1"/>
</dbReference>
<keyword evidence="3" id="KW-0119">Carbohydrate metabolism</keyword>
<evidence type="ECO:0000313" key="6">
    <source>
        <dbReference type="Proteomes" id="UP000192527"/>
    </source>
</evidence>
<comment type="similarity">
    <text evidence="2">Belongs to the ROK (NagC/XylR) family.</text>
</comment>
<dbReference type="Proteomes" id="UP000192527">
    <property type="component" value="Chromosome"/>
</dbReference>
<keyword evidence="4" id="KW-0238">DNA-binding</keyword>
<name>A0A1W5ZSR2_9BACI</name>
<organism evidence="5 6">
    <name type="scientific">Halobacillus mangrovi</name>
    <dbReference type="NCBI Taxonomy" id="402384"/>
    <lineage>
        <taxon>Bacteria</taxon>
        <taxon>Bacillati</taxon>
        <taxon>Bacillota</taxon>
        <taxon>Bacilli</taxon>
        <taxon>Bacillales</taxon>
        <taxon>Bacillaceae</taxon>
        <taxon>Halobacillus</taxon>
    </lineage>
</organism>
<evidence type="ECO:0000256" key="3">
    <source>
        <dbReference type="ARBA" id="ARBA00022629"/>
    </source>
</evidence>
<gene>
    <name evidence="5" type="ORF">HM131_05545</name>
</gene>
<keyword evidence="3" id="KW-0859">Xylose metabolism</keyword>
<dbReference type="Gene3D" id="3.30.420.40">
    <property type="match status" value="2"/>
</dbReference>
<dbReference type="Pfam" id="PF00480">
    <property type="entry name" value="ROK"/>
    <property type="match status" value="1"/>
</dbReference>
<protein>
    <recommendedName>
        <fullName evidence="7">Sugar kinase</fullName>
    </recommendedName>
</protein>
<dbReference type="Gene3D" id="1.10.10.10">
    <property type="entry name" value="Winged helix-like DNA-binding domain superfamily/Winged helix DNA-binding domain"/>
    <property type="match status" value="1"/>
</dbReference>
<dbReference type="EMBL" id="CP020772">
    <property type="protein sequence ID" value="ARI76332.1"/>
    <property type="molecule type" value="Genomic_DNA"/>
</dbReference>
<accession>A0A1W5ZSR2</accession>
<dbReference type="OrthoDB" id="9796533at2"/>
<dbReference type="SUPFAM" id="SSF53067">
    <property type="entry name" value="Actin-like ATPase domain"/>
    <property type="match status" value="1"/>
</dbReference>
<dbReference type="CDD" id="cd00090">
    <property type="entry name" value="HTH_ARSR"/>
    <property type="match status" value="1"/>
</dbReference>
<evidence type="ECO:0008006" key="7">
    <source>
        <dbReference type="Google" id="ProtNLM"/>
    </source>
</evidence>
<keyword evidence="6" id="KW-1185">Reference proteome</keyword>
<dbReference type="InterPro" id="IPR036390">
    <property type="entry name" value="WH_DNA-bd_sf"/>
</dbReference>
<evidence type="ECO:0000313" key="5">
    <source>
        <dbReference type="EMBL" id="ARI76332.1"/>
    </source>
</evidence>
<dbReference type="InterPro" id="IPR043129">
    <property type="entry name" value="ATPase_NBD"/>
</dbReference>
<dbReference type="AlphaFoldDB" id="A0A1W5ZSR2"/>
<sequence>MELTMDYNSRQILNLIREQEALSRVEISERLEIPQPTVTRITNKLMKSNLLKEGKQGISSGGRRPTKLEFNENCYYSLGIELGRSAIKAALINLNGHLLSFRMKVTSGSESIDQIIEYVKEAVEEVMEESDIAKDRILGVGVGMPGPLNETVDHKVSPPNFYQEKNIPLKSLLEEAIQLPVTLDNDANAATVAEKWFGDGVGFTNFSYVLADIGIGCGLMLNDSLYKGLNGESGELGHMSINFPGELCHCGNYGCLETLSSLPAIEKNYMRMLSHKTGITHSDSKTSFEDIVKEANEGSMVAQQVLDQATQYLGIALSNLINLFAPQKVIIGGEFRKVNVQAFDKIHSTIEARVMGKSGKRIPIVKSKIEEAVVLGAGALVINEKFSLSLNSQTRQT</sequence>
<dbReference type="GO" id="GO:0042732">
    <property type="term" value="P:D-xylose metabolic process"/>
    <property type="evidence" value="ECO:0007669"/>
    <property type="project" value="UniProtKB-KW"/>
</dbReference>
<dbReference type="KEGG" id="hmn:HM131_05545"/>
<dbReference type="RefSeq" id="WP_085028757.1">
    <property type="nucleotide sequence ID" value="NZ_CP020772.1"/>
</dbReference>
<evidence type="ECO:0000256" key="2">
    <source>
        <dbReference type="ARBA" id="ARBA00006479"/>
    </source>
</evidence>
<dbReference type="STRING" id="402384.HM131_05545"/>
<dbReference type="SUPFAM" id="SSF46785">
    <property type="entry name" value="Winged helix' DNA-binding domain"/>
    <property type="match status" value="1"/>
</dbReference>